<comment type="caution">
    <text evidence="2">The sequence shown here is derived from an EMBL/GenBank/DDBJ whole genome shotgun (WGS) entry which is preliminary data.</text>
</comment>
<evidence type="ECO:0000313" key="2">
    <source>
        <dbReference type="EMBL" id="MCP2269923.1"/>
    </source>
</evidence>
<dbReference type="Proteomes" id="UP001205185">
    <property type="component" value="Unassembled WGS sequence"/>
</dbReference>
<reference evidence="2 3" key="1">
    <citation type="submission" date="2022-06" db="EMBL/GenBank/DDBJ databases">
        <title>Genomic Encyclopedia of Archaeal and Bacterial Type Strains, Phase II (KMG-II): from individual species to whole genera.</title>
        <authorList>
            <person name="Goeker M."/>
        </authorList>
    </citation>
    <scope>NUCLEOTIDE SEQUENCE [LARGE SCALE GENOMIC DNA]</scope>
    <source>
        <strain evidence="2 3">DSM 44255</strain>
    </source>
</reference>
<gene>
    <name evidence="2" type="ORF">LV75_002424</name>
</gene>
<evidence type="ECO:0000313" key="3">
    <source>
        <dbReference type="Proteomes" id="UP001205185"/>
    </source>
</evidence>
<organism evidence="2 3">
    <name type="scientific">Actinokineospora diospyrosa</name>
    <dbReference type="NCBI Taxonomy" id="103728"/>
    <lineage>
        <taxon>Bacteria</taxon>
        <taxon>Bacillati</taxon>
        <taxon>Actinomycetota</taxon>
        <taxon>Actinomycetes</taxon>
        <taxon>Pseudonocardiales</taxon>
        <taxon>Pseudonocardiaceae</taxon>
        <taxon>Actinokineospora</taxon>
    </lineage>
</organism>
<feature type="region of interest" description="Disordered" evidence="1">
    <location>
        <begin position="1"/>
        <end position="50"/>
    </location>
</feature>
<dbReference type="EMBL" id="JAMTCO010000006">
    <property type="protein sequence ID" value="MCP2269923.1"/>
    <property type="molecule type" value="Genomic_DNA"/>
</dbReference>
<accession>A0ABT1IBA8</accession>
<sequence>MLPPGNEASDPGSPSSPPGDEADPIPSPAPPATAHAKINLTESPQIHSLP</sequence>
<protein>
    <submittedName>
        <fullName evidence="2">Uncharacterized protein</fullName>
    </submittedName>
</protein>
<name>A0ABT1IBA8_9PSEU</name>
<evidence type="ECO:0000256" key="1">
    <source>
        <dbReference type="SAM" id="MobiDB-lite"/>
    </source>
</evidence>
<feature type="compositionally biased region" description="Polar residues" evidence="1">
    <location>
        <begin position="40"/>
        <end position="50"/>
    </location>
</feature>
<feature type="non-terminal residue" evidence="2">
    <location>
        <position position="50"/>
    </location>
</feature>
<keyword evidence="3" id="KW-1185">Reference proteome</keyword>
<proteinExistence type="predicted"/>